<dbReference type="AlphaFoldDB" id="M2YSM9"/>
<dbReference type="Pfam" id="PF02767">
    <property type="entry name" value="DNA_pol3_beta_2"/>
    <property type="match status" value="1"/>
</dbReference>
<dbReference type="GO" id="GO:0006271">
    <property type="term" value="P:DNA strand elongation involved in DNA replication"/>
    <property type="evidence" value="ECO:0007669"/>
    <property type="project" value="TreeGrafter"/>
</dbReference>
<evidence type="ECO:0000313" key="13">
    <source>
        <dbReference type="Proteomes" id="UP000054226"/>
    </source>
</evidence>
<dbReference type="PANTHER" id="PTHR30478">
    <property type="entry name" value="DNA POLYMERASE III SUBUNIT BETA"/>
    <property type="match status" value="1"/>
</dbReference>
<dbReference type="PATRIC" id="fig|1284240.4.peg.7434"/>
<evidence type="ECO:0000256" key="6">
    <source>
        <dbReference type="ARBA" id="ARBA00022705"/>
    </source>
</evidence>
<keyword evidence="5" id="KW-0548">Nucleotidyltransferase</keyword>
<dbReference type="InterPro" id="IPR022634">
    <property type="entry name" value="DNA_polIII_beta_N"/>
</dbReference>
<evidence type="ECO:0000256" key="1">
    <source>
        <dbReference type="ARBA" id="ARBA00004496"/>
    </source>
</evidence>
<dbReference type="Pfam" id="PF00712">
    <property type="entry name" value="DNA_pol3_beta"/>
    <property type="match status" value="1"/>
</dbReference>
<evidence type="ECO:0000259" key="10">
    <source>
        <dbReference type="Pfam" id="PF02767"/>
    </source>
</evidence>
<evidence type="ECO:0000256" key="7">
    <source>
        <dbReference type="ARBA" id="ARBA00022932"/>
    </source>
</evidence>
<protein>
    <submittedName>
        <fullName evidence="12">DNA polymerase III subunit beta</fullName>
    </submittedName>
</protein>
<keyword evidence="13" id="KW-1185">Reference proteome</keyword>
<keyword evidence="3" id="KW-0963">Cytoplasm</keyword>
<dbReference type="GO" id="GO:0009360">
    <property type="term" value="C:DNA polymerase III complex"/>
    <property type="evidence" value="ECO:0007669"/>
    <property type="project" value="InterPro"/>
</dbReference>
<dbReference type="InterPro" id="IPR022637">
    <property type="entry name" value="DNA_polIII_beta_cen"/>
</dbReference>
<organism evidence="12 13">
    <name type="scientific">Amycolatopsis decaplanina DSM 44594</name>
    <dbReference type="NCBI Taxonomy" id="1284240"/>
    <lineage>
        <taxon>Bacteria</taxon>
        <taxon>Bacillati</taxon>
        <taxon>Actinomycetota</taxon>
        <taxon>Actinomycetes</taxon>
        <taxon>Pseudonocardiales</taxon>
        <taxon>Pseudonocardiaceae</taxon>
        <taxon>Amycolatopsis</taxon>
    </lineage>
</organism>
<dbReference type="GO" id="GO:0003887">
    <property type="term" value="F:DNA-directed DNA polymerase activity"/>
    <property type="evidence" value="ECO:0007669"/>
    <property type="project" value="UniProtKB-KW"/>
</dbReference>
<dbReference type="NCBIfam" id="TIGR00663">
    <property type="entry name" value="dnan"/>
    <property type="match status" value="1"/>
</dbReference>
<feature type="domain" description="DNA polymerase III beta sliding clamp central" evidence="10">
    <location>
        <begin position="121"/>
        <end position="229"/>
    </location>
</feature>
<keyword evidence="8" id="KW-0238">DNA-binding</keyword>
<evidence type="ECO:0000259" key="9">
    <source>
        <dbReference type="Pfam" id="PF00712"/>
    </source>
</evidence>
<comment type="similarity">
    <text evidence="2">Belongs to the beta sliding clamp family.</text>
</comment>
<dbReference type="Gene3D" id="3.10.150.10">
    <property type="entry name" value="DNA Polymerase III, subunit A, domain 2"/>
    <property type="match status" value="3"/>
</dbReference>
<dbReference type="Proteomes" id="UP000054226">
    <property type="component" value="Unassembled WGS sequence"/>
</dbReference>
<proteinExistence type="inferred from homology"/>
<feature type="domain" description="DNA polymerase III beta sliding clamp N-terminal" evidence="9">
    <location>
        <begin position="3"/>
        <end position="111"/>
    </location>
</feature>
<dbReference type="Pfam" id="PF02768">
    <property type="entry name" value="DNA_pol3_beta_3"/>
    <property type="match status" value="1"/>
</dbReference>
<evidence type="ECO:0000256" key="4">
    <source>
        <dbReference type="ARBA" id="ARBA00022679"/>
    </source>
</evidence>
<dbReference type="SMART" id="SM00480">
    <property type="entry name" value="POL3Bc"/>
    <property type="match status" value="1"/>
</dbReference>
<dbReference type="GO" id="GO:0003677">
    <property type="term" value="F:DNA binding"/>
    <property type="evidence" value="ECO:0007669"/>
    <property type="project" value="UniProtKB-KW"/>
</dbReference>
<dbReference type="RefSeq" id="WP_007035066.1">
    <property type="nucleotide sequence ID" value="NZ_AOHO01000079.1"/>
</dbReference>
<dbReference type="PANTHER" id="PTHR30478:SF0">
    <property type="entry name" value="BETA SLIDING CLAMP"/>
    <property type="match status" value="1"/>
</dbReference>
<dbReference type="EMBL" id="AOHO01000079">
    <property type="protein sequence ID" value="EME51329.1"/>
    <property type="molecule type" value="Genomic_DNA"/>
</dbReference>
<name>M2YSM9_9PSEU</name>
<gene>
    <name evidence="12" type="ORF">H074_36447</name>
</gene>
<comment type="subcellular location">
    <subcellularLocation>
        <location evidence="1">Cytoplasm</location>
    </subcellularLocation>
</comment>
<reference evidence="12 13" key="1">
    <citation type="journal article" date="2013" name="Genome Announc.">
        <title>Draft Genome Sequence of Amycolatopsis decaplanina Strain DSM 44594T.</title>
        <authorList>
            <person name="Kaur N."/>
            <person name="Kumar S."/>
            <person name="Bala M."/>
            <person name="Raghava G.P."/>
            <person name="Mayilraj S."/>
        </authorList>
    </citation>
    <scope>NUCLEOTIDE SEQUENCE [LARGE SCALE GENOMIC DNA]</scope>
    <source>
        <strain evidence="12 13">DSM 44594</strain>
    </source>
</reference>
<feature type="domain" description="DNA polymerase III beta sliding clamp C-terminal" evidence="11">
    <location>
        <begin position="241"/>
        <end position="353"/>
    </location>
</feature>
<dbReference type="InterPro" id="IPR046938">
    <property type="entry name" value="DNA_clamp_sf"/>
</dbReference>
<keyword evidence="6" id="KW-0235">DNA replication</keyword>
<dbReference type="InterPro" id="IPR022635">
    <property type="entry name" value="DNA_polIII_beta_C"/>
</dbReference>
<accession>M2YSM9</accession>
<evidence type="ECO:0000256" key="8">
    <source>
        <dbReference type="ARBA" id="ARBA00023125"/>
    </source>
</evidence>
<keyword evidence="4" id="KW-0808">Transferase</keyword>
<dbReference type="CDD" id="cd00140">
    <property type="entry name" value="beta_clamp"/>
    <property type="match status" value="1"/>
</dbReference>
<evidence type="ECO:0000256" key="3">
    <source>
        <dbReference type="ARBA" id="ARBA00022490"/>
    </source>
</evidence>
<comment type="caution">
    <text evidence="12">The sequence shown here is derived from an EMBL/GenBank/DDBJ whole genome shotgun (WGS) entry which is preliminary data.</text>
</comment>
<dbReference type="OrthoDB" id="4337829at2"/>
<sequence length="356" mass="37588">MDLTAATRPLSSAVSAAARLLTARSGLLLRAGKEGLTVGGNDSERAVRLTGEAMVHTDGEVLVPAGPLAETLRMLEDDLVRLVVEGSRLAVRVEGGRYALPLLSRELHPGLPEMPPKVSEVDGAALATALRTVAGTAAKDDALPMFTGVRVQSFSRELRLTASDRYRMAVATLPLLSEGEPIDALVPAGLLAETAKQARGTVGLHGDRTRFGLSWAGVAVTTAVLDAGFLSEKLVESSTVDTTVEVSADALAAAVRRVGVYADDRRVLTLEVGDAHLRLASAKQNTGEAEETLKAEVSGGRTSPSFQARYLLDALQGFAGERVRLDIQPGMRACVIRAVEPGDVALTYYVMPMLPR</sequence>
<evidence type="ECO:0000259" key="11">
    <source>
        <dbReference type="Pfam" id="PF02768"/>
    </source>
</evidence>
<evidence type="ECO:0000256" key="5">
    <source>
        <dbReference type="ARBA" id="ARBA00022695"/>
    </source>
</evidence>
<dbReference type="GO" id="GO:0008408">
    <property type="term" value="F:3'-5' exonuclease activity"/>
    <property type="evidence" value="ECO:0007669"/>
    <property type="project" value="InterPro"/>
</dbReference>
<evidence type="ECO:0000313" key="12">
    <source>
        <dbReference type="EMBL" id="EME51329.1"/>
    </source>
</evidence>
<keyword evidence="7" id="KW-0239">DNA-directed DNA polymerase</keyword>
<evidence type="ECO:0000256" key="2">
    <source>
        <dbReference type="ARBA" id="ARBA00010752"/>
    </source>
</evidence>
<dbReference type="SUPFAM" id="SSF55979">
    <property type="entry name" value="DNA clamp"/>
    <property type="match status" value="3"/>
</dbReference>
<dbReference type="GO" id="GO:0005737">
    <property type="term" value="C:cytoplasm"/>
    <property type="evidence" value="ECO:0007669"/>
    <property type="project" value="UniProtKB-SubCell"/>
</dbReference>
<dbReference type="InterPro" id="IPR001001">
    <property type="entry name" value="DNA_polIII_beta"/>
</dbReference>